<evidence type="ECO:0008006" key="2">
    <source>
        <dbReference type="Google" id="ProtNLM"/>
    </source>
</evidence>
<name>A0A0B7AEV4_9EUPU</name>
<proteinExistence type="predicted"/>
<accession>A0A0B7AEV4</accession>
<organism evidence="1">
    <name type="scientific">Arion vulgaris</name>
    <dbReference type="NCBI Taxonomy" id="1028688"/>
    <lineage>
        <taxon>Eukaryota</taxon>
        <taxon>Metazoa</taxon>
        <taxon>Spiralia</taxon>
        <taxon>Lophotrochozoa</taxon>
        <taxon>Mollusca</taxon>
        <taxon>Gastropoda</taxon>
        <taxon>Heterobranchia</taxon>
        <taxon>Euthyneura</taxon>
        <taxon>Panpulmonata</taxon>
        <taxon>Eupulmonata</taxon>
        <taxon>Stylommatophora</taxon>
        <taxon>Helicina</taxon>
        <taxon>Arionoidea</taxon>
        <taxon>Arionidae</taxon>
        <taxon>Arion</taxon>
    </lineage>
</organism>
<reference evidence="1" key="1">
    <citation type="submission" date="2014-12" db="EMBL/GenBank/DDBJ databases">
        <title>Insight into the proteome of Arion vulgaris.</title>
        <authorList>
            <person name="Aradska J."/>
            <person name="Bulat T."/>
            <person name="Smidak R."/>
            <person name="Sarate P."/>
            <person name="Gangsoo J."/>
            <person name="Sialana F."/>
            <person name="Bilban M."/>
            <person name="Lubec G."/>
        </authorList>
    </citation>
    <scope>NUCLEOTIDE SEQUENCE</scope>
    <source>
        <tissue evidence="1">Skin</tissue>
    </source>
</reference>
<evidence type="ECO:0000313" key="1">
    <source>
        <dbReference type="EMBL" id="CEK79328.1"/>
    </source>
</evidence>
<gene>
    <name evidence="1" type="primary">ORF114824</name>
</gene>
<dbReference type="AlphaFoldDB" id="A0A0B7AEV4"/>
<sequence>MHTTTYASMIQKIKAVEAINTKRDILDTIFVPGHAGVKSNERAHALAGNATIENGSSMDKSDIINALR</sequence>
<dbReference type="EMBL" id="HACG01032463">
    <property type="protein sequence ID" value="CEK79328.1"/>
    <property type="molecule type" value="Transcribed_RNA"/>
</dbReference>
<protein>
    <recommendedName>
        <fullName evidence="2">RNase H type-1 domain-containing protein</fullName>
    </recommendedName>
</protein>